<evidence type="ECO:0000313" key="5">
    <source>
        <dbReference type="EnsemblMetazoa" id="KAF7491566.1"/>
    </source>
</evidence>
<dbReference type="InterPro" id="IPR051067">
    <property type="entry name" value="NHER"/>
</dbReference>
<feature type="compositionally biased region" description="Low complexity" evidence="2">
    <location>
        <begin position="140"/>
        <end position="184"/>
    </location>
</feature>
<evidence type="ECO:0000256" key="1">
    <source>
        <dbReference type="ARBA" id="ARBA00022737"/>
    </source>
</evidence>
<dbReference type="Pfam" id="PF00595">
    <property type="entry name" value="PDZ"/>
    <property type="match status" value="1"/>
</dbReference>
<dbReference type="PROSITE" id="PS50106">
    <property type="entry name" value="PDZ"/>
    <property type="match status" value="1"/>
</dbReference>
<evidence type="ECO:0000256" key="2">
    <source>
        <dbReference type="SAM" id="MobiDB-lite"/>
    </source>
</evidence>
<gene>
    <name evidence="4" type="ORF">SSS_1037</name>
</gene>
<sequence length="375" mass="40960">MQANLPPDSPCPRLCHLIKWPDFNGYGFNLHAEKSKQGQYIGKVDEDSPALLAGLREGDKIIEVNNVNICNENHRQVVERIKSITNETRLLVIDDYGDRWYRERKIVIKSSHPNVIYYRTPVPRPQPGTLPIPMASEQYSSTNQRSTNKTNSNNNGSIKSSNSPSSLSSSPSPSSSSSSPSYSKSEAKAKTTNVIGANDVAGHIETVEHIIADSGDNVDQNINSIVKATEDIHIESERSSNGVINTTKPIPNIGCDGDSRTESPISLRSSSSISTQSNSLSNPIISRNPEQIHDNGKNSMTRPSSSSSSSSSSFSAGNGAGSGTPSEFLRNDNGCELNLNMTAAEMRKLIAQRKKKDVKNVDIDLRKKYEIIQQM</sequence>
<dbReference type="SMART" id="SM00228">
    <property type="entry name" value="PDZ"/>
    <property type="match status" value="1"/>
</dbReference>
<feature type="region of interest" description="Disordered" evidence="2">
    <location>
        <begin position="117"/>
        <end position="185"/>
    </location>
</feature>
<dbReference type="CDD" id="cd06768">
    <property type="entry name" value="PDZ_NHERF-like"/>
    <property type="match status" value="1"/>
</dbReference>
<dbReference type="InterPro" id="IPR036034">
    <property type="entry name" value="PDZ_sf"/>
</dbReference>
<feature type="region of interest" description="Disordered" evidence="2">
    <location>
        <begin position="237"/>
        <end position="329"/>
    </location>
</feature>
<organism evidence="4">
    <name type="scientific">Sarcoptes scabiei</name>
    <name type="common">Itch mite</name>
    <name type="synonym">Acarus scabiei</name>
    <dbReference type="NCBI Taxonomy" id="52283"/>
    <lineage>
        <taxon>Eukaryota</taxon>
        <taxon>Metazoa</taxon>
        <taxon>Ecdysozoa</taxon>
        <taxon>Arthropoda</taxon>
        <taxon>Chelicerata</taxon>
        <taxon>Arachnida</taxon>
        <taxon>Acari</taxon>
        <taxon>Acariformes</taxon>
        <taxon>Sarcoptiformes</taxon>
        <taxon>Astigmata</taxon>
        <taxon>Psoroptidia</taxon>
        <taxon>Sarcoptoidea</taxon>
        <taxon>Sarcoptidae</taxon>
        <taxon>Sarcoptinae</taxon>
        <taxon>Sarcoptes</taxon>
    </lineage>
</organism>
<reference evidence="6" key="1">
    <citation type="journal article" date="2020" name="PLoS Negl. Trop. Dis.">
        <title>High-quality nuclear genome for Sarcoptes scabiei-A critical resource for a neglected parasite.</title>
        <authorList>
            <person name="Korhonen P.K."/>
            <person name="Gasser R.B."/>
            <person name="Ma G."/>
            <person name="Wang T."/>
            <person name="Stroehlein A.J."/>
            <person name="Young N.D."/>
            <person name="Ang C.S."/>
            <person name="Fernando D.D."/>
            <person name="Lu H.C."/>
            <person name="Taylor S."/>
            <person name="Reynolds S.L."/>
            <person name="Mofiz E."/>
            <person name="Najaraj S.H."/>
            <person name="Gowda H."/>
            <person name="Madugundu A."/>
            <person name="Renuse S."/>
            <person name="Holt D."/>
            <person name="Pandey A."/>
            <person name="Papenfuss A.T."/>
            <person name="Fischer K."/>
        </authorList>
    </citation>
    <scope>NUCLEOTIDE SEQUENCE [LARGE SCALE GENOMIC DNA]</scope>
</reference>
<reference evidence="4" key="2">
    <citation type="submission" date="2020-01" db="EMBL/GenBank/DDBJ databases">
        <authorList>
            <person name="Korhonen P.K.K."/>
            <person name="Guangxu M.G."/>
            <person name="Wang T.W."/>
            <person name="Stroehlein A.J.S."/>
            <person name="Young N.D."/>
            <person name="Ang C.-S.A."/>
            <person name="Fernando D.W.F."/>
            <person name="Lu H.L."/>
            <person name="Taylor S.T."/>
            <person name="Ehtesham M.E.M."/>
            <person name="Najaraj S.H.N."/>
            <person name="Harsha G.H.G."/>
            <person name="Madugundu A.M."/>
            <person name="Renuse S.R."/>
            <person name="Holt D.H."/>
            <person name="Pandey A.P."/>
            <person name="Papenfuss A.P."/>
            <person name="Gasser R.B.G."/>
            <person name="Fischer K.F."/>
        </authorList>
    </citation>
    <scope>NUCLEOTIDE SEQUENCE</scope>
    <source>
        <strain evidence="4">SSS_KF_BRIS2020</strain>
    </source>
</reference>
<dbReference type="EMBL" id="WVUK01000059">
    <property type="protein sequence ID" value="KAF7491566.1"/>
    <property type="molecule type" value="Genomic_DNA"/>
</dbReference>
<evidence type="ECO:0000259" key="3">
    <source>
        <dbReference type="PROSITE" id="PS50106"/>
    </source>
</evidence>
<feature type="domain" description="PDZ" evidence="3">
    <location>
        <begin position="14"/>
        <end position="96"/>
    </location>
</feature>
<keyword evidence="1" id="KW-0677">Repeat</keyword>
<dbReference type="PANTHER" id="PTHR14191">
    <property type="entry name" value="PDZ DOMAIN CONTAINING PROTEIN"/>
    <property type="match status" value="1"/>
</dbReference>
<accession>A0A834VCD2</accession>
<feature type="compositionally biased region" description="Low complexity" evidence="2">
    <location>
        <begin position="304"/>
        <end position="317"/>
    </location>
</feature>
<dbReference type="GO" id="GO:0016324">
    <property type="term" value="C:apical plasma membrane"/>
    <property type="evidence" value="ECO:0007669"/>
    <property type="project" value="TreeGrafter"/>
</dbReference>
<reference evidence="5" key="3">
    <citation type="submission" date="2022-06" db="UniProtKB">
        <authorList>
            <consortium name="EnsemblMetazoa"/>
        </authorList>
    </citation>
    <scope>IDENTIFICATION</scope>
</reference>
<dbReference type="InterPro" id="IPR001478">
    <property type="entry name" value="PDZ"/>
</dbReference>
<dbReference type="OrthoDB" id="10007415at2759"/>
<evidence type="ECO:0000313" key="4">
    <source>
        <dbReference type="EMBL" id="KAF7491566.1"/>
    </source>
</evidence>
<feature type="compositionally biased region" description="Low complexity" evidence="2">
    <location>
        <begin position="262"/>
        <end position="283"/>
    </location>
</feature>
<dbReference type="GO" id="GO:0043495">
    <property type="term" value="F:protein-membrane adaptor activity"/>
    <property type="evidence" value="ECO:0007669"/>
    <property type="project" value="TreeGrafter"/>
</dbReference>
<feature type="compositionally biased region" description="Polar residues" evidence="2">
    <location>
        <begin position="239"/>
        <end position="249"/>
    </location>
</feature>
<proteinExistence type="predicted"/>
<dbReference type="EnsemblMetazoa" id="SSS_1037s_mrna">
    <property type="protein sequence ID" value="KAF7491566.1"/>
    <property type="gene ID" value="SSS_1037"/>
</dbReference>
<keyword evidence="6" id="KW-1185">Reference proteome</keyword>
<name>A0A834VCD2_SARSC</name>
<dbReference type="SUPFAM" id="SSF50156">
    <property type="entry name" value="PDZ domain-like"/>
    <property type="match status" value="1"/>
</dbReference>
<dbReference type="GO" id="GO:0072659">
    <property type="term" value="P:protein localization to plasma membrane"/>
    <property type="evidence" value="ECO:0007669"/>
    <property type="project" value="TreeGrafter"/>
</dbReference>
<dbReference type="Proteomes" id="UP000070412">
    <property type="component" value="Unassembled WGS sequence"/>
</dbReference>
<dbReference type="PANTHER" id="PTHR14191:SF28">
    <property type="entry name" value="GH04176P-RELATED"/>
    <property type="match status" value="1"/>
</dbReference>
<dbReference type="AlphaFoldDB" id="A0A834VCD2"/>
<protein>
    <submittedName>
        <fullName evidence="4">Na(+)/H(+) exchange regulatory cofactor NHE-RF2</fullName>
    </submittedName>
</protein>
<dbReference type="Gene3D" id="2.30.42.10">
    <property type="match status" value="1"/>
</dbReference>
<evidence type="ECO:0000313" key="6">
    <source>
        <dbReference type="Proteomes" id="UP000070412"/>
    </source>
</evidence>